<keyword evidence="2" id="KW-1003">Cell membrane</keyword>
<reference evidence="14 15" key="1">
    <citation type="submission" date="2019-10" db="EMBL/GenBank/DDBJ databases">
        <title>Description of Paenibacillus terrestris sp. nov.</title>
        <authorList>
            <person name="Carlier A."/>
            <person name="Qi S."/>
        </authorList>
    </citation>
    <scope>NUCLEOTIDE SEQUENCE [LARGE SCALE GENOMIC DNA]</scope>
    <source>
        <strain evidence="14 15">LMG 31458</strain>
    </source>
</reference>
<evidence type="ECO:0000256" key="1">
    <source>
        <dbReference type="ARBA" id="ARBA00004651"/>
    </source>
</evidence>
<dbReference type="PROSITE" id="PS50885">
    <property type="entry name" value="HAMP"/>
    <property type="match status" value="1"/>
</dbReference>
<name>A0ABX1Y1R8_9BACL</name>
<evidence type="ECO:0000313" key="14">
    <source>
        <dbReference type="EMBL" id="NOU74792.1"/>
    </source>
</evidence>
<dbReference type="SUPFAM" id="SSF55874">
    <property type="entry name" value="ATPase domain of HSP90 chaperone/DNA topoisomerase II/histidine kinase"/>
    <property type="match status" value="1"/>
</dbReference>
<feature type="domain" description="HAMP" evidence="13">
    <location>
        <begin position="345"/>
        <end position="397"/>
    </location>
</feature>
<dbReference type="PANTHER" id="PTHR34220:SF11">
    <property type="entry name" value="SENSOR PROTEIN KINASE HPTS"/>
    <property type="match status" value="1"/>
</dbReference>
<feature type="transmembrane region" description="Helical" evidence="12">
    <location>
        <begin position="47"/>
        <end position="64"/>
    </location>
</feature>
<dbReference type="InterPro" id="IPR010559">
    <property type="entry name" value="Sig_transdc_His_kin_internal"/>
</dbReference>
<gene>
    <name evidence="14" type="ORF">GC098_25980</name>
</gene>
<comment type="subcellular location">
    <subcellularLocation>
        <location evidence="1">Cell membrane</location>
        <topology evidence="1">Multi-pass membrane protein</topology>
    </subcellularLocation>
</comment>
<evidence type="ECO:0000256" key="10">
    <source>
        <dbReference type="ARBA" id="ARBA00023012"/>
    </source>
</evidence>
<keyword evidence="15" id="KW-1185">Reference proteome</keyword>
<feature type="transmembrane region" description="Helical" evidence="12">
    <location>
        <begin position="326"/>
        <end position="348"/>
    </location>
</feature>
<dbReference type="InterPro" id="IPR036890">
    <property type="entry name" value="HATPase_C_sf"/>
</dbReference>
<evidence type="ECO:0000256" key="12">
    <source>
        <dbReference type="SAM" id="Phobius"/>
    </source>
</evidence>
<dbReference type="Pfam" id="PF00672">
    <property type="entry name" value="HAMP"/>
    <property type="match status" value="1"/>
</dbReference>
<dbReference type="InterPro" id="IPR050640">
    <property type="entry name" value="Bact_2-comp_sensor_kinase"/>
</dbReference>
<proteinExistence type="predicted"/>
<evidence type="ECO:0000256" key="7">
    <source>
        <dbReference type="ARBA" id="ARBA00022777"/>
    </source>
</evidence>
<dbReference type="InterPro" id="IPR003660">
    <property type="entry name" value="HAMP_dom"/>
</dbReference>
<keyword evidence="5 12" id="KW-0812">Transmembrane</keyword>
<dbReference type="Gene3D" id="6.10.340.10">
    <property type="match status" value="1"/>
</dbReference>
<dbReference type="EMBL" id="WHOA01000186">
    <property type="protein sequence ID" value="NOU74792.1"/>
    <property type="molecule type" value="Genomic_DNA"/>
</dbReference>
<evidence type="ECO:0000256" key="6">
    <source>
        <dbReference type="ARBA" id="ARBA00022741"/>
    </source>
</evidence>
<dbReference type="SMART" id="SM00304">
    <property type="entry name" value="HAMP"/>
    <property type="match status" value="1"/>
</dbReference>
<evidence type="ECO:0000256" key="11">
    <source>
        <dbReference type="ARBA" id="ARBA00023136"/>
    </source>
</evidence>
<evidence type="ECO:0000259" key="13">
    <source>
        <dbReference type="PROSITE" id="PS50885"/>
    </source>
</evidence>
<dbReference type="Gene3D" id="3.30.565.10">
    <property type="entry name" value="Histidine kinase-like ATPase, C-terminal domain"/>
    <property type="match status" value="1"/>
</dbReference>
<dbReference type="Pfam" id="PF06580">
    <property type="entry name" value="His_kinase"/>
    <property type="match status" value="1"/>
</dbReference>
<keyword evidence="8" id="KW-0067">ATP-binding</keyword>
<evidence type="ECO:0000256" key="4">
    <source>
        <dbReference type="ARBA" id="ARBA00022679"/>
    </source>
</evidence>
<dbReference type="Proteomes" id="UP000616779">
    <property type="component" value="Unassembled WGS sequence"/>
</dbReference>
<comment type="caution">
    <text evidence="14">The sequence shown here is derived from an EMBL/GenBank/DDBJ whole genome shotgun (WGS) entry which is preliminary data.</text>
</comment>
<keyword evidence="6" id="KW-0547">Nucleotide-binding</keyword>
<keyword evidence="9 12" id="KW-1133">Transmembrane helix</keyword>
<evidence type="ECO:0000256" key="5">
    <source>
        <dbReference type="ARBA" id="ARBA00022692"/>
    </source>
</evidence>
<evidence type="ECO:0000256" key="9">
    <source>
        <dbReference type="ARBA" id="ARBA00022989"/>
    </source>
</evidence>
<keyword evidence="11 12" id="KW-0472">Membrane</keyword>
<evidence type="ECO:0000256" key="2">
    <source>
        <dbReference type="ARBA" id="ARBA00022475"/>
    </source>
</evidence>
<keyword evidence="10" id="KW-0902">Two-component regulatory system</keyword>
<dbReference type="CDD" id="cd06225">
    <property type="entry name" value="HAMP"/>
    <property type="match status" value="1"/>
</dbReference>
<sequence length="619" mass="72293">MRIPLLNLIYQIMMSLKRRNQVAGVELTGSKGGSETLMKRSTLRSQLILGFALVTVPLVILLIWNNMYATKVVHSQVAQSNKNMLTMYMNQIDQVLEELDKYLYRTANQDNDLISLSAFDKDNPESYYAKIRTLNAMYLNTNYYKDADVLFAYSSKYNDLLVAPQPYMNNERKESIKTRLDKLMLDSESRSTLQRSWQLIYQDNQYSLVRLVDTGYESYIGAWVDINRLMIPLNLLHLGERGQALFLSKEGTVLNALRDVEFKKSLQSIDWKMDLTEEDQPFQIVRLAEKYLLVVQPSHNADIYLSVMIPERNLLEGLTFFQRINYYVSVLALVILSIYLFFLENFILKPIARLIKGMRRIYSGDLSVRFKDDRLMEFKVIGETFNNMVTQIEVLKIDIYEEQIRTKKAELKHLQAQIHPHFFMNSLNIVYNLAQTKNFELIQQMAINLVKYFRFAIRTHLSSITLLEELDHIRSYLAVQQVRFPEHLSFHIDIAPELQSYRIPPSTIQPLVENAMIHGFSINQFQSFQISIEVRSDPDSESHIVVQVRDNGKGIPDEKLRQLQSHSYFEEEGNEHIGLWNVMRRCKLYYKSNVDIVLERAEPSGSIVTLRLPRQRSDE</sequence>
<evidence type="ECO:0000256" key="3">
    <source>
        <dbReference type="ARBA" id="ARBA00022553"/>
    </source>
</evidence>
<evidence type="ECO:0000256" key="8">
    <source>
        <dbReference type="ARBA" id="ARBA00022840"/>
    </source>
</evidence>
<dbReference type="Pfam" id="PF02518">
    <property type="entry name" value="HATPase_c"/>
    <property type="match status" value="1"/>
</dbReference>
<accession>A0ABX1Y1R8</accession>
<keyword evidence="7" id="KW-0418">Kinase</keyword>
<evidence type="ECO:0000313" key="15">
    <source>
        <dbReference type="Proteomes" id="UP000616779"/>
    </source>
</evidence>
<protein>
    <submittedName>
        <fullName evidence="14">HAMP domain-containing protein</fullName>
    </submittedName>
</protein>
<dbReference type="InterPro" id="IPR003594">
    <property type="entry name" value="HATPase_dom"/>
</dbReference>
<keyword evidence="3" id="KW-0597">Phosphoprotein</keyword>
<organism evidence="14 15">
    <name type="scientific">Paenibacillus phytorum</name>
    <dbReference type="NCBI Taxonomy" id="2654977"/>
    <lineage>
        <taxon>Bacteria</taxon>
        <taxon>Bacillati</taxon>
        <taxon>Bacillota</taxon>
        <taxon>Bacilli</taxon>
        <taxon>Bacillales</taxon>
        <taxon>Paenibacillaceae</taxon>
        <taxon>Paenibacillus</taxon>
    </lineage>
</organism>
<keyword evidence="4" id="KW-0808">Transferase</keyword>
<dbReference type="PANTHER" id="PTHR34220">
    <property type="entry name" value="SENSOR HISTIDINE KINASE YPDA"/>
    <property type="match status" value="1"/>
</dbReference>
<dbReference type="SUPFAM" id="SSF158472">
    <property type="entry name" value="HAMP domain-like"/>
    <property type="match status" value="1"/>
</dbReference>